<feature type="transmembrane region" description="Helical" evidence="1">
    <location>
        <begin position="55"/>
        <end position="76"/>
    </location>
</feature>
<keyword evidence="1" id="KW-0472">Membrane</keyword>
<evidence type="ECO:0008006" key="4">
    <source>
        <dbReference type="Google" id="ProtNLM"/>
    </source>
</evidence>
<feature type="transmembrane region" description="Helical" evidence="1">
    <location>
        <begin position="174"/>
        <end position="204"/>
    </location>
</feature>
<feature type="transmembrane region" description="Helical" evidence="1">
    <location>
        <begin position="283"/>
        <end position="307"/>
    </location>
</feature>
<dbReference type="Proteomes" id="UP000228528">
    <property type="component" value="Unassembled WGS sequence"/>
</dbReference>
<dbReference type="AlphaFoldDB" id="A0A2M6P151"/>
<gene>
    <name evidence="2" type="ORF">COU30_04080</name>
</gene>
<feature type="transmembrane region" description="Helical" evidence="1">
    <location>
        <begin position="82"/>
        <end position="112"/>
    </location>
</feature>
<proteinExistence type="predicted"/>
<feature type="transmembrane region" description="Helical" evidence="1">
    <location>
        <begin position="257"/>
        <end position="276"/>
    </location>
</feature>
<comment type="caution">
    <text evidence="2">The sequence shown here is derived from an EMBL/GenBank/DDBJ whole genome shotgun (WGS) entry which is preliminary data.</text>
</comment>
<reference evidence="3" key="1">
    <citation type="submission" date="2017-09" db="EMBL/GenBank/DDBJ databases">
        <title>Depth-based differentiation of microbial function through sediment-hosted aquifers and enrichment of novel symbionts in the deep terrestrial subsurface.</title>
        <authorList>
            <person name="Probst A.J."/>
            <person name="Ladd B."/>
            <person name="Jarett J.K."/>
            <person name="Geller-Mcgrath D.E."/>
            <person name="Sieber C.M.K."/>
            <person name="Emerson J.B."/>
            <person name="Anantharaman K."/>
            <person name="Thomas B.C."/>
            <person name="Malmstrom R."/>
            <person name="Stieglmeier M."/>
            <person name="Klingl A."/>
            <person name="Woyke T."/>
            <person name="Ryan C.M."/>
            <person name="Banfield J.F."/>
        </authorList>
    </citation>
    <scope>NUCLEOTIDE SEQUENCE [LARGE SCALE GENOMIC DNA]</scope>
</reference>
<feature type="transmembrane region" description="Helical" evidence="1">
    <location>
        <begin position="225"/>
        <end position="251"/>
    </location>
</feature>
<evidence type="ECO:0000256" key="1">
    <source>
        <dbReference type="SAM" id="Phobius"/>
    </source>
</evidence>
<dbReference type="EMBL" id="PFBW01000181">
    <property type="protein sequence ID" value="PIR77140.1"/>
    <property type="molecule type" value="Genomic_DNA"/>
</dbReference>
<evidence type="ECO:0000313" key="2">
    <source>
        <dbReference type="EMBL" id="PIR77140.1"/>
    </source>
</evidence>
<feature type="transmembrane region" description="Helical" evidence="1">
    <location>
        <begin position="23"/>
        <end position="43"/>
    </location>
</feature>
<protein>
    <recommendedName>
        <fullName evidence="4">Glycerophosphoryl diester phosphodiesterase membrane domain-containing protein</fullName>
    </recommendedName>
</protein>
<evidence type="ECO:0000313" key="3">
    <source>
        <dbReference type="Proteomes" id="UP000228528"/>
    </source>
</evidence>
<name>A0A2M6P151_9BACT</name>
<keyword evidence="1" id="KW-0812">Transmembrane</keyword>
<accession>A0A2M6P151</accession>
<feature type="transmembrane region" description="Helical" evidence="1">
    <location>
        <begin position="149"/>
        <end position="168"/>
    </location>
</feature>
<organism evidence="2 3">
    <name type="scientific">Candidatus Magasanikbacteria bacterium CG10_big_fil_rev_8_21_14_0_10_38_6</name>
    <dbReference type="NCBI Taxonomy" id="1974647"/>
    <lineage>
        <taxon>Bacteria</taxon>
        <taxon>Candidatus Magasanikiibacteriota</taxon>
    </lineage>
</organism>
<keyword evidence="1" id="KW-1133">Transmembrane helix</keyword>
<sequence>MKNSQLYRSSLHFSWRLIWDHKLLWVFGLFAAFFGQMGLVDLVGKITSVSTRYVAFGPLDVALSFFSLPSFIHFSFDQWAVYIWLFVLLLAIGIGLLFVSIVSQGALVHSVSQADKQKRKKRPIDIDHAWHAGITHFWRLLSLNIIKKASLFILSVVVGFSAANAILSGGTFDAVVFVCLFLLAIMLGFILSSMLVYAAGYVVIEEYRFKQAIQAAWHLFLDHWLVSLEVGVIILLANIGILFCMLFGFGIVFLHGAIVWILSILVHSVAIVNAVLFIEFLVFIAFIMFLGATFTVFSTSVWTYLFMHMHKHGITSRLIHLFHK</sequence>